<organism evidence="3 4">
    <name type="scientific">Hohenbuehelia grisea</name>
    <dbReference type="NCBI Taxonomy" id="104357"/>
    <lineage>
        <taxon>Eukaryota</taxon>
        <taxon>Fungi</taxon>
        <taxon>Dikarya</taxon>
        <taxon>Basidiomycota</taxon>
        <taxon>Agaricomycotina</taxon>
        <taxon>Agaricomycetes</taxon>
        <taxon>Agaricomycetidae</taxon>
        <taxon>Agaricales</taxon>
        <taxon>Pleurotineae</taxon>
        <taxon>Pleurotaceae</taxon>
        <taxon>Hohenbuehelia</taxon>
    </lineage>
</organism>
<feature type="compositionally biased region" description="Pro residues" evidence="1">
    <location>
        <begin position="1"/>
        <end position="10"/>
    </location>
</feature>
<feature type="transmembrane region" description="Helical" evidence="2">
    <location>
        <begin position="230"/>
        <end position="254"/>
    </location>
</feature>
<feature type="transmembrane region" description="Helical" evidence="2">
    <location>
        <begin position="309"/>
        <end position="326"/>
    </location>
</feature>
<dbReference type="EMBL" id="JASNQZ010000011">
    <property type="protein sequence ID" value="KAL0950861.1"/>
    <property type="molecule type" value="Genomic_DNA"/>
</dbReference>
<accession>A0ABR3J667</accession>
<protein>
    <submittedName>
        <fullName evidence="3">Uncharacterized protein</fullName>
    </submittedName>
</protein>
<evidence type="ECO:0000256" key="1">
    <source>
        <dbReference type="SAM" id="MobiDB-lite"/>
    </source>
</evidence>
<dbReference type="PANTHER" id="PTHR34391:SF2">
    <property type="entry name" value="TRP C-TERMINAL DOMAIN-CONTAINING PROTEIN"/>
    <property type="match status" value="1"/>
</dbReference>
<feature type="region of interest" description="Disordered" evidence="1">
    <location>
        <begin position="416"/>
        <end position="440"/>
    </location>
</feature>
<reference evidence="4" key="1">
    <citation type="submission" date="2024-06" db="EMBL/GenBank/DDBJ databases">
        <title>Multi-omics analyses provide insights into the biosynthesis of the anticancer antibiotic pleurotin in Hohenbuehelia grisea.</title>
        <authorList>
            <person name="Weaver J.A."/>
            <person name="Alberti F."/>
        </authorList>
    </citation>
    <scope>NUCLEOTIDE SEQUENCE [LARGE SCALE GENOMIC DNA]</scope>
    <source>
        <strain evidence="4">T-177</strain>
    </source>
</reference>
<keyword evidence="2" id="KW-1133">Transmembrane helix</keyword>
<dbReference type="Proteomes" id="UP001556367">
    <property type="component" value="Unassembled WGS sequence"/>
</dbReference>
<proteinExistence type="predicted"/>
<evidence type="ECO:0000313" key="4">
    <source>
        <dbReference type="Proteomes" id="UP001556367"/>
    </source>
</evidence>
<sequence length="440" mass="49858">MAPPARYPDPPSDDMTYPSPSQSHPDYKASYDDLIDEYSSPYAVTSNHKTFNVDVDAPLTPTGNHYRGPSKPVSLSQTTTKHSEDFDSPHSAYPPGPPLKEADTRTFWQKVLPESLACRLYVMTVLIETTIDLAIEGDLLVRFNRMNTERQVTDEPVNSKMPVYLTIFALAHVFQFVMAVDAVYARNTLQFLFLAVFNALFLAYAIIQIGEIRNALPDDTRGLSSISINILTTIIPIVISISELLYIGLGYKIYHEFGWKVYKALGADRRIKKMFANYQIFECLVKFDVFFWVGFSVQFIWIVLKKDDWEYYVTWAALPLSLVLLVEGHLAARHENKWMMATFLSGCVGAMVYFIYKLAKVIINNNDEFTLVRNSLSIFSVLALLLLLATIIFAVIVMRNFGRGLKTSMARGKSTQHNRFASQGPHHRAASMNPNRMSID</sequence>
<feature type="transmembrane region" description="Helical" evidence="2">
    <location>
        <begin position="338"/>
        <end position="356"/>
    </location>
</feature>
<evidence type="ECO:0000256" key="2">
    <source>
        <dbReference type="SAM" id="Phobius"/>
    </source>
</evidence>
<keyword evidence="2" id="KW-0472">Membrane</keyword>
<comment type="caution">
    <text evidence="3">The sequence shown here is derived from an EMBL/GenBank/DDBJ whole genome shotgun (WGS) entry which is preliminary data.</text>
</comment>
<dbReference type="PANTHER" id="PTHR34391">
    <property type="entry name" value="UPF0658 GOLGI APPARATUS MEMBRANE PROTEIN C1952.10C-RELATED"/>
    <property type="match status" value="1"/>
</dbReference>
<keyword evidence="2" id="KW-0812">Transmembrane</keyword>
<feature type="region of interest" description="Disordered" evidence="1">
    <location>
        <begin position="1"/>
        <end position="31"/>
    </location>
</feature>
<feature type="transmembrane region" description="Helical" evidence="2">
    <location>
        <begin position="191"/>
        <end position="210"/>
    </location>
</feature>
<feature type="transmembrane region" description="Helical" evidence="2">
    <location>
        <begin position="275"/>
        <end position="303"/>
    </location>
</feature>
<name>A0ABR3J667_9AGAR</name>
<evidence type="ECO:0000313" key="3">
    <source>
        <dbReference type="EMBL" id="KAL0950861.1"/>
    </source>
</evidence>
<gene>
    <name evidence="3" type="ORF">HGRIS_007620</name>
</gene>
<feature type="transmembrane region" description="Helical" evidence="2">
    <location>
        <begin position="376"/>
        <end position="398"/>
    </location>
</feature>
<feature type="transmembrane region" description="Helical" evidence="2">
    <location>
        <begin position="163"/>
        <end position="184"/>
    </location>
</feature>
<feature type="region of interest" description="Disordered" evidence="1">
    <location>
        <begin position="60"/>
        <end position="99"/>
    </location>
</feature>
<keyword evidence="4" id="KW-1185">Reference proteome</keyword>
<dbReference type="InterPro" id="IPR040410">
    <property type="entry name" value="UPF0658_Golgi"/>
</dbReference>